<dbReference type="AlphaFoldDB" id="T1A883"/>
<protein>
    <recommendedName>
        <fullName evidence="2">Transposase</fullName>
    </recommendedName>
</protein>
<comment type="caution">
    <text evidence="1">The sequence shown here is derived from an EMBL/GenBank/DDBJ whole genome shotgun (WGS) entry which is preliminary data.</text>
</comment>
<organism evidence="1">
    <name type="scientific">mine drainage metagenome</name>
    <dbReference type="NCBI Taxonomy" id="410659"/>
    <lineage>
        <taxon>unclassified sequences</taxon>
        <taxon>metagenomes</taxon>
        <taxon>ecological metagenomes</taxon>
    </lineage>
</organism>
<dbReference type="EMBL" id="AUZZ01008586">
    <property type="protein sequence ID" value="EQD37079.1"/>
    <property type="molecule type" value="Genomic_DNA"/>
</dbReference>
<gene>
    <name evidence="1" type="ORF">B2A_11884</name>
</gene>
<sequence>RNTVMRLERRMERGGMAAVVPAKRGPKGPHKVTPAVLAVVAANSEQGRYQITKLIAEQTGVQLHPNHVSRLLRTVRQGVPGPELWTGDAEPAPSSPNVVTGLQSSAPEAVNLAATPDPLLEAAPVVI</sequence>
<name>T1A883_9ZZZZ</name>
<feature type="non-terminal residue" evidence="1">
    <location>
        <position position="127"/>
    </location>
</feature>
<feature type="non-terminal residue" evidence="1">
    <location>
        <position position="1"/>
    </location>
</feature>
<evidence type="ECO:0000313" key="1">
    <source>
        <dbReference type="EMBL" id="EQD37079.1"/>
    </source>
</evidence>
<evidence type="ECO:0008006" key="2">
    <source>
        <dbReference type="Google" id="ProtNLM"/>
    </source>
</evidence>
<accession>T1A883</accession>
<reference evidence="1" key="2">
    <citation type="journal article" date="2014" name="ISME J.">
        <title>Microbial stratification in low pH oxic and suboxic macroscopic growths along an acid mine drainage.</title>
        <authorList>
            <person name="Mendez-Garcia C."/>
            <person name="Mesa V."/>
            <person name="Sprenger R.R."/>
            <person name="Richter M."/>
            <person name="Diez M.S."/>
            <person name="Solano J."/>
            <person name="Bargiela R."/>
            <person name="Golyshina O.V."/>
            <person name="Manteca A."/>
            <person name="Ramos J.L."/>
            <person name="Gallego J.R."/>
            <person name="Llorente I."/>
            <person name="Martins Dos Santos V.A."/>
            <person name="Jensen O.N."/>
            <person name="Pelaez A.I."/>
            <person name="Sanchez J."/>
            <person name="Ferrer M."/>
        </authorList>
    </citation>
    <scope>NUCLEOTIDE SEQUENCE</scope>
</reference>
<proteinExistence type="predicted"/>
<reference evidence="1" key="1">
    <citation type="submission" date="2013-08" db="EMBL/GenBank/DDBJ databases">
        <authorList>
            <person name="Mendez C."/>
            <person name="Richter M."/>
            <person name="Ferrer M."/>
            <person name="Sanchez J."/>
        </authorList>
    </citation>
    <scope>NUCLEOTIDE SEQUENCE</scope>
</reference>